<accession>A0AAE1NJX4</accession>
<sequence>MAVCVVGVWPIPHHLLPSINDRNDFPCPDETSILPCTCDFTTDSLLILACSGVTSEELNNVFSQSFPILNFDEFQLDNSDFPTLPAGFSNGVNFKHMNFVSNNIVTVVDQAFSDSYGTLQSFVMVSKPSADTLAWPLPNLGSFTQLTDIFIQGPYGDFDGPLVSNSLTSAAFNLNYMTSLTTLNTLTGTPNLITLKFDETSLASIVPDIFIGLTHLESLTITGSDLTSLEARSLKLDTHKLTTLDLSGNMIDTIHPEAIQFPARLIGLPPQVKLARNQLTKLDETVFLPLLSIPAKVNVEDNPLECGCDLLWLTDEAVSEEFNRLLGLPESCHLDGTGYDQDTILDFIEYQCSNGGTK</sequence>
<keyword evidence="1" id="KW-0433">Leucine-rich repeat</keyword>
<dbReference type="PANTHER" id="PTHR24369">
    <property type="entry name" value="ANTIGEN BSP, PUTATIVE-RELATED"/>
    <property type="match status" value="1"/>
</dbReference>
<dbReference type="Proteomes" id="UP001292094">
    <property type="component" value="Unassembled WGS sequence"/>
</dbReference>
<evidence type="ECO:0000256" key="3">
    <source>
        <dbReference type="ARBA" id="ARBA00022737"/>
    </source>
</evidence>
<evidence type="ECO:0000256" key="1">
    <source>
        <dbReference type="ARBA" id="ARBA00022614"/>
    </source>
</evidence>
<evidence type="ECO:0008006" key="6">
    <source>
        <dbReference type="Google" id="ProtNLM"/>
    </source>
</evidence>
<evidence type="ECO:0000256" key="2">
    <source>
        <dbReference type="ARBA" id="ARBA00022729"/>
    </source>
</evidence>
<dbReference type="PANTHER" id="PTHR24369:SF210">
    <property type="entry name" value="CHAOPTIN-RELATED"/>
    <property type="match status" value="1"/>
</dbReference>
<proteinExistence type="predicted"/>
<dbReference type="EMBL" id="JAWZYT010005197">
    <property type="protein sequence ID" value="KAK4291298.1"/>
    <property type="molecule type" value="Genomic_DNA"/>
</dbReference>
<evidence type="ECO:0000313" key="4">
    <source>
        <dbReference type="EMBL" id="KAK4291298.1"/>
    </source>
</evidence>
<evidence type="ECO:0000313" key="5">
    <source>
        <dbReference type="Proteomes" id="UP001292094"/>
    </source>
</evidence>
<reference evidence="4" key="1">
    <citation type="submission" date="2023-11" db="EMBL/GenBank/DDBJ databases">
        <title>Genome assemblies of two species of porcelain crab, Petrolisthes cinctipes and Petrolisthes manimaculis (Anomura: Porcellanidae).</title>
        <authorList>
            <person name="Angst P."/>
        </authorList>
    </citation>
    <scope>NUCLEOTIDE SEQUENCE</scope>
    <source>
        <strain evidence="4">PB745_02</strain>
        <tissue evidence="4">Gill</tissue>
    </source>
</reference>
<dbReference type="PROSITE" id="PS51450">
    <property type="entry name" value="LRR"/>
    <property type="match status" value="1"/>
</dbReference>
<keyword evidence="5" id="KW-1185">Reference proteome</keyword>
<dbReference type="Pfam" id="PF00560">
    <property type="entry name" value="LRR_1"/>
    <property type="match status" value="1"/>
</dbReference>
<dbReference type="SUPFAM" id="SSF52058">
    <property type="entry name" value="L domain-like"/>
    <property type="match status" value="1"/>
</dbReference>
<comment type="caution">
    <text evidence="4">The sequence shown here is derived from an EMBL/GenBank/DDBJ whole genome shotgun (WGS) entry which is preliminary data.</text>
</comment>
<keyword evidence="2" id="KW-0732">Signal</keyword>
<dbReference type="InterPro" id="IPR050541">
    <property type="entry name" value="LRR_TM_domain-containing"/>
</dbReference>
<protein>
    <recommendedName>
        <fullName evidence="6">Oplophorus-luciferin 2-monooxygenase non-catalytic subunit</fullName>
    </recommendedName>
</protein>
<keyword evidence="3" id="KW-0677">Repeat</keyword>
<dbReference type="AlphaFoldDB" id="A0AAE1NJX4"/>
<name>A0AAE1NJX4_9EUCA</name>
<gene>
    <name evidence="4" type="ORF">Pmani_035862</name>
</gene>
<dbReference type="InterPro" id="IPR032675">
    <property type="entry name" value="LRR_dom_sf"/>
</dbReference>
<dbReference type="InterPro" id="IPR001611">
    <property type="entry name" value="Leu-rich_rpt"/>
</dbReference>
<dbReference type="GO" id="GO:0005886">
    <property type="term" value="C:plasma membrane"/>
    <property type="evidence" value="ECO:0007669"/>
    <property type="project" value="TreeGrafter"/>
</dbReference>
<organism evidence="4 5">
    <name type="scientific">Petrolisthes manimaculis</name>
    <dbReference type="NCBI Taxonomy" id="1843537"/>
    <lineage>
        <taxon>Eukaryota</taxon>
        <taxon>Metazoa</taxon>
        <taxon>Ecdysozoa</taxon>
        <taxon>Arthropoda</taxon>
        <taxon>Crustacea</taxon>
        <taxon>Multicrustacea</taxon>
        <taxon>Malacostraca</taxon>
        <taxon>Eumalacostraca</taxon>
        <taxon>Eucarida</taxon>
        <taxon>Decapoda</taxon>
        <taxon>Pleocyemata</taxon>
        <taxon>Anomura</taxon>
        <taxon>Galatheoidea</taxon>
        <taxon>Porcellanidae</taxon>
        <taxon>Petrolisthes</taxon>
    </lineage>
</organism>
<dbReference type="Gene3D" id="3.80.10.10">
    <property type="entry name" value="Ribonuclease Inhibitor"/>
    <property type="match status" value="1"/>
</dbReference>